<organism evidence="2 3">
    <name type="scientific">Recurvomyces mirabilis</name>
    <dbReference type="NCBI Taxonomy" id="574656"/>
    <lineage>
        <taxon>Eukaryota</taxon>
        <taxon>Fungi</taxon>
        <taxon>Dikarya</taxon>
        <taxon>Ascomycota</taxon>
        <taxon>Pezizomycotina</taxon>
        <taxon>Dothideomycetes</taxon>
        <taxon>Dothideomycetidae</taxon>
        <taxon>Mycosphaerellales</taxon>
        <taxon>Teratosphaeriaceae</taxon>
        <taxon>Recurvomyces</taxon>
    </lineage>
</organism>
<accession>A0AAE0WWY9</accession>
<feature type="compositionally biased region" description="Basic and acidic residues" evidence="1">
    <location>
        <begin position="455"/>
        <end position="465"/>
    </location>
</feature>
<feature type="compositionally biased region" description="Low complexity" evidence="1">
    <location>
        <begin position="283"/>
        <end position="295"/>
    </location>
</feature>
<reference evidence="2" key="1">
    <citation type="submission" date="2023-07" db="EMBL/GenBank/DDBJ databases">
        <title>Black Yeasts Isolated from many extreme environments.</title>
        <authorList>
            <person name="Coleine C."/>
            <person name="Stajich J.E."/>
            <person name="Selbmann L."/>
        </authorList>
    </citation>
    <scope>NUCLEOTIDE SEQUENCE</scope>
    <source>
        <strain evidence="2">CCFEE 5485</strain>
    </source>
</reference>
<dbReference type="AlphaFoldDB" id="A0AAE0WWY9"/>
<evidence type="ECO:0000313" key="2">
    <source>
        <dbReference type="EMBL" id="KAK3679976.1"/>
    </source>
</evidence>
<feature type="region of interest" description="Disordered" evidence="1">
    <location>
        <begin position="1"/>
        <end position="26"/>
    </location>
</feature>
<feature type="compositionally biased region" description="Low complexity" evidence="1">
    <location>
        <begin position="432"/>
        <end position="444"/>
    </location>
</feature>
<dbReference type="EMBL" id="JAUTXT010000001">
    <property type="protein sequence ID" value="KAK3679976.1"/>
    <property type="molecule type" value="Genomic_DNA"/>
</dbReference>
<dbReference type="Proteomes" id="UP001274830">
    <property type="component" value="Unassembled WGS sequence"/>
</dbReference>
<feature type="region of interest" description="Disordered" evidence="1">
    <location>
        <begin position="236"/>
        <end position="465"/>
    </location>
</feature>
<feature type="compositionally biased region" description="Polar residues" evidence="1">
    <location>
        <begin position="238"/>
        <end position="253"/>
    </location>
</feature>
<proteinExistence type="predicted"/>
<gene>
    <name evidence="2" type="ORF">LTR78_000353</name>
</gene>
<feature type="compositionally biased region" description="Basic residues" evidence="1">
    <location>
        <begin position="357"/>
        <end position="379"/>
    </location>
</feature>
<protein>
    <submittedName>
        <fullName evidence="2">Uncharacterized protein</fullName>
    </submittedName>
</protein>
<keyword evidence="3" id="KW-1185">Reference proteome</keyword>
<comment type="caution">
    <text evidence="2">The sequence shown here is derived from an EMBL/GenBank/DDBJ whole genome shotgun (WGS) entry which is preliminary data.</text>
</comment>
<evidence type="ECO:0000256" key="1">
    <source>
        <dbReference type="SAM" id="MobiDB-lite"/>
    </source>
</evidence>
<name>A0AAE0WWY9_9PEZI</name>
<evidence type="ECO:0000313" key="3">
    <source>
        <dbReference type="Proteomes" id="UP001274830"/>
    </source>
</evidence>
<sequence>MTTTSSLPESAVLHPLDPASTTNTDEWPEFELNNARVYHPSDRTQTASLLVATEHNPLIVVGDVQLHSMPKQSSHLIRQQNHGRSAAIDIGEVRSFAYGQFADGSIALWAAGRAGWFRLKPARSYRETYNDMSEAIKMLYFVADAYREPRRHNKARNTTSTRPPYSAGEIFDNYAEQELGGINERVQAMGRVEKHADFLLSSMLAKKEGVDWSRNPLYMYLKETFPDLHAEVTRRQTGRLQKSGKNSRQQSLETASSTTSSLKRKRGRPPTTGRAVDVISIDSGSTTTTSSTKGGKAARETKSSSAQPAKPVPTRRARHRPSPSDDSLPEQPEPAQTATPVAEISSSEAEEAEARRTAGKGRSALRLKPSKGAKGRKGGKAPVDDNESEDELASSPTGGKYAARVEPRPQIRQNSKTADEENEGIDMPDSPPTTASTAATPTATEPDEDTASGARDPDLPVRLKHAPDPVQEDTWLCALDGCSHKIYLASAPESQRLIREHYSLHAYDDDERVKMVKALKAPSVPVERLMDKVREHARFGIEAFPASKVGGSRFPEAIRQRY</sequence>